<gene>
    <name evidence="1" type="ORF">GMARGA_LOCUS2295</name>
</gene>
<comment type="caution">
    <text evidence="1">The sequence shown here is derived from an EMBL/GenBank/DDBJ whole genome shotgun (WGS) entry which is preliminary data.</text>
</comment>
<keyword evidence="2" id="KW-1185">Reference proteome</keyword>
<protein>
    <submittedName>
        <fullName evidence="1">15207_t:CDS:1</fullName>
    </submittedName>
</protein>
<evidence type="ECO:0000313" key="1">
    <source>
        <dbReference type="EMBL" id="CAG8502992.1"/>
    </source>
</evidence>
<reference evidence="1 2" key="1">
    <citation type="submission" date="2021-06" db="EMBL/GenBank/DDBJ databases">
        <authorList>
            <person name="Kallberg Y."/>
            <person name="Tangrot J."/>
            <person name="Rosling A."/>
        </authorList>
    </citation>
    <scope>NUCLEOTIDE SEQUENCE [LARGE SCALE GENOMIC DNA]</scope>
    <source>
        <strain evidence="1 2">120-4 pot B 10/14</strain>
    </source>
</reference>
<sequence>MHYDDQKGSLVAPEKLRIDFSLKAKRGISFIPEHTMQEDKNRHNQFCDMRINLFSKNVQL</sequence>
<dbReference type="Proteomes" id="UP000789901">
    <property type="component" value="Unassembled WGS sequence"/>
</dbReference>
<dbReference type="EMBL" id="CAJVQB010000704">
    <property type="protein sequence ID" value="CAG8502992.1"/>
    <property type="molecule type" value="Genomic_DNA"/>
</dbReference>
<name>A0ABM8W1U1_GIGMA</name>
<proteinExistence type="predicted"/>
<accession>A0ABM8W1U1</accession>
<evidence type="ECO:0000313" key="2">
    <source>
        <dbReference type="Proteomes" id="UP000789901"/>
    </source>
</evidence>
<organism evidence="1 2">
    <name type="scientific">Gigaspora margarita</name>
    <dbReference type="NCBI Taxonomy" id="4874"/>
    <lineage>
        <taxon>Eukaryota</taxon>
        <taxon>Fungi</taxon>
        <taxon>Fungi incertae sedis</taxon>
        <taxon>Mucoromycota</taxon>
        <taxon>Glomeromycotina</taxon>
        <taxon>Glomeromycetes</taxon>
        <taxon>Diversisporales</taxon>
        <taxon>Gigasporaceae</taxon>
        <taxon>Gigaspora</taxon>
    </lineage>
</organism>